<name>A0A916J389_9BURK</name>
<dbReference type="GO" id="GO:0051537">
    <property type="term" value="F:2 iron, 2 sulfur cluster binding"/>
    <property type="evidence" value="ECO:0007669"/>
    <property type="project" value="InterPro"/>
</dbReference>
<dbReference type="Proteomes" id="UP000672934">
    <property type="component" value="Unassembled WGS sequence"/>
</dbReference>
<gene>
    <name evidence="2" type="primary">nqrF</name>
    <name evidence="2" type="ORF">LMG31506_05983</name>
</gene>
<dbReference type="InterPro" id="IPR036010">
    <property type="entry name" value="2Fe-2S_ferredoxin-like_sf"/>
</dbReference>
<dbReference type="PROSITE" id="PS00197">
    <property type="entry name" value="2FE2S_FER_1"/>
    <property type="match status" value="1"/>
</dbReference>
<dbReference type="PROSITE" id="PS51085">
    <property type="entry name" value="2FE2S_FER_2"/>
    <property type="match status" value="1"/>
</dbReference>
<evidence type="ECO:0000259" key="1">
    <source>
        <dbReference type="PROSITE" id="PS51085"/>
    </source>
</evidence>
<evidence type="ECO:0000313" key="3">
    <source>
        <dbReference type="Proteomes" id="UP000672934"/>
    </source>
</evidence>
<dbReference type="CDD" id="cd00207">
    <property type="entry name" value="fer2"/>
    <property type="match status" value="1"/>
</dbReference>
<dbReference type="RefSeq" id="WP_211950812.1">
    <property type="nucleotide sequence ID" value="NZ_CAJPUY010000034.1"/>
</dbReference>
<organism evidence="2 3">
    <name type="scientific">Cupriavidus yeoncheonensis</name>
    <dbReference type="NCBI Taxonomy" id="1462994"/>
    <lineage>
        <taxon>Bacteria</taxon>
        <taxon>Pseudomonadati</taxon>
        <taxon>Pseudomonadota</taxon>
        <taxon>Betaproteobacteria</taxon>
        <taxon>Burkholderiales</taxon>
        <taxon>Burkholderiaceae</taxon>
        <taxon>Cupriavidus</taxon>
    </lineage>
</organism>
<evidence type="ECO:0000313" key="2">
    <source>
        <dbReference type="EMBL" id="CAG2157335.1"/>
    </source>
</evidence>
<dbReference type="AlphaFoldDB" id="A0A916J389"/>
<keyword evidence="3" id="KW-1185">Reference proteome</keyword>
<comment type="caution">
    <text evidence="2">The sequence shown here is derived from an EMBL/GenBank/DDBJ whole genome shotgun (WGS) entry which is preliminary data.</text>
</comment>
<dbReference type="InterPro" id="IPR012675">
    <property type="entry name" value="Beta-grasp_dom_sf"/>
</dbReference>
<accession>A0A916J389</accession>
<sequence>MIQITFLTNQGKTVSAPADSNLLRVSLREQGGIPFKCGGGLCGTCKCRIEAGREHTDTVKPKEKKLLTEDELAGGFRLACQTFIRGDIAVSWQPREAARGTANTAAAPSECSPSL</sequence>
<dbReference type="InterPro" id="IPR006058">
    <property type="entry name" value="2Fe2S_fd_BS"/>
</dbReference>
<protein>
    <submittedName>
        <fullName evidence="2">Na(+)-translocating NADH-quinone reductase subunit F</fullName>
    </submittedName>
</protein>
<proteinExistence type="predicted"/>
<reference evidence="2" key="1">
    <citation type="submission" date="2021-03" db="EMBL/GenBank/DDBJ databases">
        <authorList>
            <person name="Peeters C."/>
        </authorList>
    </citation>
    <scope>NUCLEOTIDE SEQUENCE</scope>
    <source>
        <strain evidence="2">LMG 31506</strain>
    </source>
</reference>
<feature type="domain" description="2Fe-2S ferredoxin-type" evidence="1">
    <location>
        <begin position="2"/>
        <end position="96"/>
    </location>
</feature>
<dbReference type="InterPro" id="IPR001041">
    <property type="entry name" value="2Fe-2S_ferredoxin-type"/>
</dbReference>
<dbReference type="EMBL" id="CAJPUY010000034">
    <property type="protein sequence ID" value="CAG2157335.1"/>
    <property type="molecule type" value="Genomic_DNA"/>
</dbReference>
<dbReference type="Gene3D" id="3.10.20.30">
    <property type="match status" value="1"/>
</dbReference>
<dbReference type="Pfam" id="PF00111">
    <property type="entry name" value="Fer2"/>
    <property type="match status" value="1"/>
</dbReference>
<dbReference type="SUPFAM" id="SSF54292">
    <property type="entry name" value="2Fe-2S ferredoxin-like"/>
    <property type="match status" value="1"/>
</dbReference>